<dbReference type="AlphaFoldDB" id="A0A7C0U2R3"/>
<reference evidence="1" key="1">
    <citation type="journal article" date="2020" name="mSystems">
        <title>Genome- and Community-Level Interaction Insights into Carbon Utilization and Element Cycling Functions of Hydrothermarchaeota in Hydrothermal Sediment.</title>
        <authorList>
            <person name="Zhou Z."/>
            <person name="Liu Y."/>
            <person name="Xu W."/>
            <person name="Pan J."/>
            <person name="Luo Z.H."/>
            <person name="Li M."/>
        </authorList>
    </citation>
    <scope>NUCLEOTIDE SEQUENCE [LARGE SCALE GENOMIC DNA]</scope>
    <source>
        <strain evidence="1">HyVt-233</strain>
    </source>
</reference>
<gene>
    <name evidence="1" type="ORF">ENG63_03470</name>
</gene>
<accession>A0A7C0U2R3</accession>
<comment type="caution">
    <text evidence="1">The sequence shown here is derived from an EMBL/GenBank/DDBJ whole genome shotgun (WGS) entry which is preliminary data.</text>
</comment>
<dbReference type="Gene3D" id="1.20.120.330">
    <property type="entry name" value="Nucleotidyltransferases domain 2"/>
    <property type="match status" value="1"/>
</dbReference>
<dbReference type="EMBL" id="DRBS01000135">
    <property type="protein sequence ID" value="HDD43905.1"/>
    <property type="molecule type" value="Genomic_DNA"/>
</dbReference>
<feature type="non-terminal residue" evidence="1">
    <location>
        <position position="1"/>
    </location>
</feature>
<proteinExistence type="predicted"/>
<name>A0A7C0U2R3_DESA2</name>
<evidence type="ECO:0000313" key="1">
    <source>
        <dbReference type="EMBL" id="HDD43905.1"/>
    </source>
</evidence>
<protein>
    <submittedName>
        <fullName evidence="1">HEPN domain-containing protein</fullName>
    </submittedName>
</protein>
<sequence length="114" mass="13304">DRTCINELVKVAKEDIKSALILYDSCCSRNQACAQRLFFLQQSAEKLLKALLVDFGIIDCENLKNIQHKVVARMSKIIKQETRTKYFSWIQKQKTGKSLQTCLFQSFPFYFISR</sequence>
<dbReference type="Proteomes" id="UP000886289">
    <property type="component" value="Unassembled WGS sequence"/>
</dbReference>
<organism evidence="1">
    <name type="scientific">Desulfofervidus auxilii</name>
    <dbReference type="NCBI Taxonomy" id="1621989"/>
    <lineage>
        <taxon>Bacteria</taxon>
        <taxon>Pseudomonadati</taxon>
        <taxon>Thermodesulfobacteriota</taxon>
        <taxon>Candidatus Desulfofervidia</taxon>
        <taxon>Candidatus Desulfofervidales</taxon>
        <taxon>Candidatus Desulfofervidaceae</taxon>
        <taxon>Candidatus Desulfofervidus</taxon>
    </lineage>
</organism>